<evidence type="ECO:0000313" key="3">
    <source>
        <dbReference type="Proteomes" id="UP000596351"/>
    </source>
</evidence>
<geneLocation type="plasmid" evidence="2 3">
    <name>p1</name>
</geneLocation>
<organism evidence="2 3">
    <name type="scientific">Rhizobium rosettiformans</name>
    <dbReference type="NCBI Taxonomy" id="1368430"/>
    <lineage>
        <taxon>Bacteria</taxon>
        <taxon>Pseudomonadati</taxon>
        <taxon>Pseudomonadota</taxon>
        <taxon>Alphaproteobacteria</taxon>
        <taxon>Hyphomicrobiales</taxon>
        <taxon>Rhizobiaceae</taxon>
        <taxon>Rhizobium/Agrobacterium group</taxon>
        <taxon>Rhizobium</taxon>
    </lineage>
</organism>
<dbReference type="SUPFAM" id="SSF52266">
    <property type="entry name" value="SGNH hydrolase"/>
    <property type="match status" value="1"/>
</dbReference>
<dbReference type="Proteomes" id="UP000596351">
    <property type="component" value="Plasmid p1"/>
</dbReference>
<dbReference type="InterPro" id="IPR051532">
    <property type="entry name" value="Ester_Hydrolysis_Enzymes"/>
</dbReference>
<dbReference type="Pfam" id="PF13472">
    <property type="entry name" value="Lipase_GDSL_2"/>
    <property type="match status" value="1"/>
</dbReference>
<gene>
    <name evidence="2" type="ORF">D4A92_22705</name>
</gene>
<dbReference type="InterPro" id="IPR013830">
    <property type="entry name" value="SGNH_hydro"/>
</dbReference>
<sequence length="275" mass="30500">MVKSYLSRFLASLSQSKQCRSRIFYPQLIVFLSFFAYGNSALASECDPFEVALSTTPVPPQYVHSLKQTAKIRETLADANPDVLLVGDSLIQKWPANDLKNQFKGISVYNAGVGSDRVQNVNWRLKDDVFTKVSPNFVVYLAGTNNLSSQKSCAIIEGIRITLVEIRTLWPNATVVILTIPPRGDELEEYASIIEEVNYGIRTEMPDKKIIALDLHKAFLEACQATTFSKLLYLVGIGSRCELLSSDMLHFSPAGYALIAEKLTLYFGSGQNASN</sequence>
<dbReference type="PANTHER" id="PTHR30383">
    <property type="entry name" value="THIOESTERASE 1/PROTEASE 1/LYSOPHOSPHOLIPASE L1"/>
    <property type="match status" value="1"/>
</dbReference>
<keyword evidence="2" id="KW-0614">Plasmid</keyword>
<name>A0ABX7F432_9HYPH</name>
<dbReference type="EMBL" id="CP032406">
    <property type="protein sequence ID" value="QRF54333.1"/>
    <property type="molecule type" value="Genomic_DNA"/>
</dbReference>
<keyword evidence="3" id="KW-1185">Reference proteome</keyword>
<reference evidence="2 3" key="1">
    <citation type="submission" date="2018-09" db="EMBL/GenBank/DDBJ databases">
        <title>Rhizobium sp. MAE2-X.</title>
        <authorList>
            <person name="Lee Y."/>
            <person name="Jeon C.O."/>
        </authorList>
    </citation>
    <scope>NUCLEOTIDE SEQUENCE [LARGE SCALE GENOMIC DNA]</scope>
    <source>
        <strain evidence="2 3">MAE2-X</strain>
        <plasmid evidence="2 3">p1</plasmid>
    </source>
</reference>
<feature type="domain" description="SGNH hydrolase-type esterase" evidence="1">
    <location>
        <begin position="91"/>
        <end position="258"/>
    </location>
</feature>
<dbReference type="InterPro" id="IPR036514">
    <property type="entry name" value="SGNH_hydro_sf"/>
</dbReference>
<evidence type="ECO:0000259" key="1">
    <source>
        <dbReference type="Pfam" id="PF13472"/>
    </source>
</evidence>
<protein>
    <recommendedName>
        <fullName evidence="1">SGNH hydrolase-type esterase domain-containing protein</fullName>
    </recommendedName>
</protein>
<dbReference type="RefSeq" id="WP_203020852.1">
    <property type="nucleotide sequence ID" value="NZ_CP032406.1"/>
</dbReference>
<proteinExistence type="predicted"/>
<accession>A0ABX7F432</accession>
<dbReference type="Gene3D" id="3.40.50.1110">
    <property type="entry name" value="SGNH hydrolase"/>
    <property type="match status" value="1"/>
</dbReference>
<evidence type="ECO:0000313" key="2">
    <source>
        <dbReference type="EMBL" id="QRF54333.1"/>
    </source>
</evidence>